<proteinExistence type="predicted"/>
<sequence length="50" mass="5758">MTEQSPCRWQGITCEKPSHRLASSWQRTHRPNPCRSLRKSDATPHAYPPA</sequence>
<protein>
    <submittedName>
        <fullName evidence="2">Uncharacterized protein</fullName>
    </submittedName>
</protein>
<evidence type="ECO:0000313" key="2">
    <source>
        <dbReference type="EMBL" id="DAD30756.1"/>
    </source>
</evidence>
<dbReference type="EMBL" id="DUZY01000003">
    <property type="protein sequence ID" value="DAD30756.1"/>
    <property type="molecule type" value="Genomic_DNA"/>
</dbReference>
<dbReference type="Proteomes" id="UP000607653">
    <property type="component" value="Unassembled WGS sequence"/>
</dbReference>
<accession>A0A822YIL3</accession>
<feature type="region of interest" description="Disordered" evidence="1">
    <location>
        <begin position="19"/>
        <end position="50"/>
    </location>
</feature>
<evidence type="ECO:0000256" key="1">
    <source>
        <dbReference type="SAM" id="MobiDB-lite"/>
    </source>
</evidence>
<name>A0A822YIL3_NELNU</name>
<evidence type="ECO:0000313" key="3">
    <source>
        <dbReference type="Proteomes" id="UP000607653"/>
    </source>
</evidence>
<comment type="caution">
    <text evidence="2">The sequence shown here is derived from an EMBL/GenBank/DDBJ whole genome shotgun (WGS) entry which is preliminary data.</text>
</comment>
<reference evidence="2 3" key="1">
    <citation type="journal article" date="2020" name="Mol. Biol. Evol.">
        <title>Distinct Expression and Methylation Patterns for Genes with Different Fates following a Single Whole-Genome Duplication in Flowering Plants.</title>
        <authorList>
            <person name="Shi T."/>
            <person name="Rahmani R.S."/>
            <person name="Gugger P.F."/>
            <person name="Wang M."/>
            <person name="Li H."/>
            <person name="Zhang Y."/>
            <person name="Li Z."/>
            <person name="Wang Q."/>
            <person name="Van de Peer Y."/>
            <person name="Marchal K."/>
            <person name="Chen J."/>
        </authorList>
    </citation>
    <scope>NUCLEOTIDE SEQUENCE [LARGE SCALE GENOMIC DNA]</scope>
    <source>
        <tissue evidence="2">Leaf</tissue>
    </source>
</reference>
<gene>
    <name evidence="2" type="ORF">HUJ06_009607</name>
</gene>
<dbReference type="AlphaFoldDB" id="A0A822YIL3"/>
<organism evidence="2 3">
    <name type="scientific">Nelumbo nucifera</name>
    <name type="common">Sacred lotus</name>
    <dbReference type="NCBI Taxonomy" id="4432"/>
    <lineage>
        <taxon>Eukaryota</taxon>
        <taxon>Viridiplantae</taxon>
        <taxon>Streptophyta</taxon>
        <taxon>Embryophyta</taxon>
        <taxon>Tracheophyta</taxon>
        <taxon>Spermatophyta</taxon>
        <taxon>Magnoliopsida</taxon>
        <taxon>Proteales</taxon>
        <taxon>Nelumbonaceae</taxon>
        <taxon>Nelumbo</taxon>
    </lineage>
</organism>
<keyword evidence="3" id="KW-1185">Reference proteome</keyword>